<comment type="caution">
    <text evidence="1">The sequence shown here is derived from an EMBL/GenBank/DDBJ whole genome shotgun (WGS) entry which is preliminary data.</text>
</comment>
<gene>
    <name evidence="1" type="ORF">DPMN_110963</name>
</gene>
<reference evidence="1" key="2">
    <citation type="submission" date="2020-11" db="EMBL/GenBank/DDBJ databases">
        <authorList>
            <person name="McCartney M.A."/>
            <person name="Auch B."/>
            <person name="Kono T."/>
            <person name="Mallez S."/>
            <person name="Becker A."/>
            <person name="Gohl D.M."/>
            <person name="Silverstein K.A.T."/>
            <person name="Koren S."/>
            <person name="Bechman K.B."/>
            <person name="Herman A."/>
            <person name="Abrahante J.E."/>
            <person name="Garbe J."/>
        </authorList>
    </citation>
    <scope>NUCLEOTIDE SEQUENCE</scope>
    <source>
        <strain evidence="1">Duluth1</strain>
        <tissue evidence="1">Whole animal</tissue>
    </source>
</reference>
<reference evidence="1" key="1">
    <citation type="journal article" date="2019" name="bioRxiv">
        <title>The Genome of the Zebra Mussel, Dreissena polymorpha: A Resource for Invasive Species Research.</title>
        <authorList>
            <person name="McCartney M.A."/>
            <person name="Auch B."/>
            <person name="Kono T."/>
            <person name="Mallez S."/>
            <person name="Zhang Y."/>
            <person name="Obille A."/>
            <person name="Becker A."/>
            <person name="Abrahante J.E."/>
            <person name="Garbe J."/>
            <person name="Badalamenti J.P."/>
            <person name="Herman A."/>
            <person name="Mangelson H."/>
            <person name="Liachko I."/>
            <person name="Sullivan S."/>
            <person name="Sone E.D."/>
            <person name="Koren S."/>
            <person name="Silverstein K.A.T."/>
            <person name="Beckman K.B."/>
            <person name="Gohl D.M."/>
        </authorList>
    </citation>
    <scope>NUCLEOTIDE SEQUENCE</scope>
    <source>
        <strain evidence="1">Duluth1</strain>
        <tissue evidence="1">Whole animal</tissue>
    </source>
</reference>
<accession>A0A9D4QNJ9</accession>
<evidence type="ECO:0000313" key="1">
    <source>
        <dbReference type="EMBL" id="KAH3837569.1"/>
    </source>
</evidence>
<dbReference type="Proteomes" id="UP000828390">
    <property type="component" value="Unassembled WGS sequence"/>
</dbReference>
<name>A0A9D4QNJ9_DREPO</name>
<evidence type="ECO:0000313" key="2">
    <source>
        <dbReference type="Proteomes" id="UP000828390"/>
    </source>
</evidence>
<sequence>MASSWTSYGLAVTTARSSGRTRVGTGGASGSLNILCSGCATVAVRVAVGRIWLNTATVASQRAAWARQRQTPITNTARCGTI</sequence>
<organism evidence="1 2">
    <name type="scientific">Dreissena polymorpha</name>
    <name type="common">Zebra mussel</name>
    <name type="synonym">Mytilus polymorpha</name>
    <dbReference type="NCBI Taxonomy" id="45954"/>
    <lineage>
        <taxon>Eukaryota</taxon>
        <taxon>Metazoa</taxon>
        <taxon>Spiralia</taxon>
        <taxon>Lophotrochozoa</taxon>
        <taxon>Mollusca</taxon>
        <taxon>Bivalvia</taxon>
        <taxon>Autobranchia</taxon>
        <taxon>Heteroconchia</taxon>
        <taxon>Euheterodonta</taxon>
        <taxon>Imparidentia</taxon>
        <taxon>Neoheterodontei</taxon>
        <taxon>Myida</taxon>
        <taxon>Dreissenoidea</taxon>
        <taxon>Dreissenidae</taxon>
        <taxon>Dreissena</taxon>
    </lineage>
</organism>
<proteinExistence type="predicted"/>
<keyword evidence="2" id="KW-1185">Reference proteome</keyword>
<dbReference type="AlphaFoldDB" id="A0A9D4QNJ9"/>
<protein>
    <submittedName>
        <fullName evidence="1">Uncharacterized protein</fullName>
    </submittedName>
</protein>
<dbReference type="EMBL" id="JAIWYP010000004">
    <property type="protein sequence ID" value="KAH3837569.1"/>
    <property type="molecule type" value="Genomic_DNA"/>
</dbReference>